<evidence type="ECO:0000256" key="4">
    <source>
        <dbReference type="ARBA" id="ARBA00013078"/>
    </source>
</evidence>
<dbReference type="Gene3D" id="3.40.50.1000">
    <property type="entry name" value="HAD superfamily/HAD-like"/>
    <property type="match status" value="1"/>
</dbReference>
<keyword evidence="6" id="KW-1185">Reference proteome</keyword>
<name>A0A285NZL2_9AQUI</name>
<dbReference type="Gene3D" id="1.10.150.240">
    <property type="entry name" value="Putative phosphatase, domain 2"/>
    <property type="match status" value="1"/>
</dbReference>
<dbReference type="PANTHER" id="PTHR43434">
    <property type="entry name" value="PHOSPHOGLYCOLATE PHOSPHATASE"/>
    <property type="match status" value="1"/>
</dbReference>
<evidence type="ECO:0000313" key="5">
    <source>
        <dbReference type="EMBL" id="SNZ14467.1"/>
    </source>
</evidence>
<accession>A0A285NZL2</accession>
<evidence type="ECO:0000256" key="2">
    <source>
        <dbReference type="ARBA" id="ARBA00004818"/>
    </source>
</evidence>
<dbReference type="SUPFAM" id="SSF56784">
    <property type="entry name" value="HAD-like"/>
    <property type="match status" value="1"/>
</dbReference>
<proteinExistence type="inferred from homology"/>
<dbReference type="Pfam" id="PF13419">
    <property type="entry name" value="HAD_2"/>
    <property type="match status" value="1"/>
</dbReference>
<organism evidence="5 6">
    <name type="scientific">Hydrogenobacter hydrogenophilus</name>
    <dbReference type="NCBI Taxonomy" id="35835"/>
    <lineage>
        <taxon>Bacteria</taxon>
        <taxon>Pseudomonadati</taxon>
        <taxon>Aquificota</taxon>
        <taxon>Aquificia</taxon>
        <taxon>Aquificales</taxon>
        <taxon>Aquificaceae</taxon>
        <taxon>Hydrogenobacter</taxon>
    </lineage>
</organism>
<comment type="catalytic activity">
    <reaction evidence="1">
        <text>2-phosphoglycolate + H2O = glycolate + phosphate</text>
        <dbReference type="Rhea" id="RHEA:14369"/>
        <dbReference type="ChEBI" id="CHEBI:15377"/>
        <dbReference type="ChEBI" id="CHEBI:29805"/>
        <dbReference type="ChEBI" id="CHEBI:43474"/>
        <dbReference type="ChEBI" id="CHEBI:58033"/>
        <dbReference type="EC" id="3.1.3.18"/>
    </reaction>
</comment>
<dbReference type="GO" id="GO:0006281">
    <property type="term" value="P:DNA repair"/>
    <property type="evidence" value="ECO:0007669"/>
    <property type="project" value="TreeGrafter"/>
</dbReference>
<comment type="pathway">
    <text evidence="2">Organic acid metabolism; glycolate biosynthesis; glycolate from 2-phosphoglycolate: step 1/1.</text>
</comment>
<dbReference type="Proteomes" id="UP000218627">
    <property type="component" value="Unassembled WGS sequence"/>
</dbReference>
<comment type="similarity">
    <text evidence="3">Belongs to the HAD-like hydrolase superfamily. CbbY/CbbZ/Gph/YieH family.</text>
</comment>
<sequence length="211" mass="24208">MRLKLFIFDLDGTLIDSYMDIGMCVNMVLQEMGRNPIDPERVKAWIGGGARRLLEKLFPDEELNTALELFRRFYRENPVVHTKTYEGIQEVLAYLRSRGSFLAVVTNKMEDLSREILRRLELLSYFDVVVGGDTFPEKKPSPLPIKQVMERLRVRPQESVIVGDTSADICAGKDAGIWTALAKWGYVRLDSVMPDFFLSEPKDVIDLFEKV</sequence>
<dbReference type="SFLD" id="SFLDG01135">
    <property type="entry name" value="C1.5.6:_HAD__Beta-PGM__Phospha"/>
    <property type="match status" value="1"/>
</dbReference>
<dbReference type="SFLD" id="SFLDS00003">
    <property type="entry name" value="Haloacid_Dehalogenase"/>
    <property type="match status" value="1"/>
</dbReference>
<dbReference type="EMBL" id="OBEN01000005">
    <property type="protein sequence ID" value="SNZ14467.1"/>
    <property type="molecule type" value="Genomic_DNA"/>
</dbReference>
<dbReference type="SFLD" id="SFLDG01129">
    <property type="entry name" value="C1.5:_HAD__Beta-PGM__Phosphata"/>
    <property type="match status" value="1"/>
</dbReference>
<dbReference type="NCBIfam" id="TIGR01509">
    <property type="entry name" value="HAD-SF-IA-v3"/>
    <property type="match status" value="1"/>
</dbReference>
<dbReference type="FunFam" id="3.40.50.1000:FF:000022">
    <property type="entry name" value="Phosphoglycolate phosphatase"/>
    <property type="match status" value="1"/>
</dbReference>
<dbReference type="InterPro" id="IPR006439">
    <property type="entry name" value="HAD-SF_hydro_IA"/>
</dbReference>
<evidence type="ECO:0000256" key="3">
    <source>
        <dbReference type="ARBA" id="ARBA00006171"/>
    </source>
</evidence>
<dbReference type="SMR" id="A0A285NZL2"/>
<gene>
    <name evidence="5" type="ORF">SAMN06265353_1110</name>
</gene>
<dbReference type="OrthoDB" id="9807630at2"/>
<protein>
    <recommendedName>
        <fullName evidence="4">phosphoglycolate phosphatase</fullName>
        <ecNumber evidence="4">3.1.3.18</ecNumber>
    </recommendedName>
</protein>
<dbReference type="InterPro" id="IPR023214">
    <property type="entry name" value="HAD_sf"/>
</dbReference>
<dbReference type="InterPro" id="IPR036412">
    <property type="entry name" value="HAD-like_sf"/>
</dbReference>
<reference evidence="6" key="1">
    <citation type="submission" date="2017-09" db="EMBL/GenBank/DDBJ databases">
        <authorList>
            <person name="Varghese N."/>
            <person name="Submissions S."/>
        </authorList>
    </citation>
    <scope>NUCLEOTIDE SEQUENCE [LARGE SCALE GENOMIC DNA]</scope>
    <source>
        <strain evidence="6">DSM 2913</strain>
    </source>
</reference>
<dbReference type="AlphaFoldDB" id="A0A285NZL2"/>
<evidence type="ECO:0000256" key="1">
    <source>
        <dbReference type="ARBA" id="ARBA00000830"/>
    </source>
</evidence>
<dbReference type="NCBIfam" id="TIGR01549">
    <property type="entry name" value="HAD-SF-IA-v1"/>
    <property type="match status" value="1"/>
</dbReference>
<dbReference type="PRINTS" id="PR00413">
    <property type="entry name" value="HADHALOGNASE"/>
</dbReference>
<dbReference type="GO" id="GO:0005829">
    <property type="term" value="C:cytosol"/>
    <property type="evidence" value="ECO:0007669"/>
    <property type="project" value="TreeGrafter"/>
</dbReference>
<evidence type="ECO:0000313" key="6">
    <source>
        <dbReference type="Proteomes" id="UP000218627"/>
    </source>
</evidence>
<dbReference type="InterPro" id="IPR023198">
    <property type="entry name" value="PGP-like_dom2"/>
</dbReference>
<dbReference type="PANTHER" id="PTHR43434:SF1">
    <property type="entry name" value="PHOSPHOGLYCOLATE PHOSPHATASE"/>
    <property type="match status" value="1"/>
</dbReference>
<dbReference type="InterPro" id="IPR050155">
    <property type="entry name" value="HAD-like_hydrolase_sf"/>
</dbReference>
<dbReference type="InterPro" id="IPR041492">
    <property type="entry name" value="HAD_2"/>
</dbReference>
<dbReference type="EC" id="3.1.3.18" evidence="4"/>
<dbReference type="RefSeq" id="WP_096602199.1">
    <property type="nucleotide sequence ID" value="NZ_OBEN01000005.1"/>
</dbReference>
<dbReference type="GO" id="GO:0008967">
    <property type="term" value="F:phosphoglycolate phosphatase activity"/>
    <property type="evidence" value="ECO:0007669"/>
    <property type="project" value="UniProtKB-EC"/>
</dbReference>